<keyword evidence="2" id="KW-1185">Reference proteome</keyword>
<dbReference type="OrthoDB" id="4776522at2759"/>
<accession>A0A0U5GCN1</accession>
<dbReference type="Proteomes" id="UP000054771">
    <property type="component" value="Unassembled WGS sequence"/>
</dbReference>
<protein>
    <submittedName>
        <fullName evidence="1">Uncharacterized protein</fullName>
    </submittedName>
</protein>
<gene>
    <name evidence="1" type="ORF">ASPCAL11926</name>
</gene>
<reference evidence="2" key="1">
    <citation type="journal article" date="2016" name="Genome Announc.">
        <title>Draft genome sequences of fungus Aspergillus calidoustus.</title>
        <authorList>
            <person name="Horn F."/>
            <person name="Linde J."/>
            <person name="Mattern D.J."/>
            <person name="Walther G."/>
            <person name="Guthke R."/>
            <person name="Scherlach K."/>
            <person name="Martin K."/>
            <person name="Brakhage A.A."/>
            <person name="Petzke L."/>
            <person name="Valiante V."/>
        </authorList>
    </citation>
    <scope>NUCLEOTIDE SEQUENCE [LARGE SCALE GENOMIC DNA]</scope>
    <source>
        <strain evidence="2">SF006504</strain>
    </source>
</reference>
<organism evidence="1 2">
    <name type="scientific">Aspergillus calidoustus</name>
    <dbReference type="NCBI Taxonomy" id="454130"/>
    <lineage>
        <taxon>Eukaryota</taxon>
        <taxon>Fungi</taxon>
        <taxon>Dikarya</taxon>
        <taxon>Ascomycota</taxon>
        <taxon>Pezizomycotina</taxon>
        <taxon>Eurotiomycetes</taxon>
        <taxon>Eurotiomycetidae</taxon>
        <taxon>Eurotiales</taxon>
        <taxon>Aspergillaceae</taxon>
        <taxon>Aspergillus</taxon>
        <taxon>Aspergillus subgen. Nidulantes</taxon>
    </lineage>
</organism>
<evidence type="ECO:0000313" key="1">
    <source>
        <dbReference type="EMBL" id="CEL08781.1"/>
    </source>
</evidence>
<dbReference type="OMA" id="EMCERER"/>
<name>A0A0U5GCN1_ASPCI</name>
<dbReference type="STRING" id="454130.A0A0U5GCN1"/>
<sequence length="314" mass="35512">MSSYEDVPLESFEVLEGVAPDNERALHDQNAEAAEESHNRSSPLGASVGSSSFSFPPFSASTLAIPYPTQDSNCYHSTVSRQWRINEYETCDSCGNRPHLRWFYLCTEDISSYSNPVNPNGSFLSPWITDAILAGEYTDAEREILFEQKLRVMEMCERERRQAQAGPRFGHEDEFRYNPLGLNPNVPQTPPRPARCCYRACHHCDHRLLERTWLSIDTVCNDPNVKPPSAWDLWETPVSDAKLLSNIGLHGPPPPPPPHFSQYVYCGVHSGHTQRVSENYSADYDSYSDFSVLMSRLSTIEEASEETDIRIETG</sequence>
<dbReference type="AlphaFoldDB" id="A0A0U5GCN1"/>
<dbReference type="EMBL" id="CDMC01000012">
    <property type="protein sequence ID" value="CEL08781.1"/>
    <property type="molecule type" value="Genomic_DNA"/>
</dbReference>
<proteinExistence type="predicted"/>
<evidence type="ECO:0000313" key="2">
    <source>
        <dbReference type="Proteomes" id="UP000054771"/>
    </source>
</evidence>